<keyword evidence="9" id="KW-1185">Reference proteome</keyword>
<dbReference type="InterPro" id="IPR010809">
    <property type="entry name" value="FliD_C"/>
</dbReference>
<protein>
    <recommendedName>
        <fullName evidence="5">Flagellar hook-associated protein 2</fullName>
        <shortName evidence="5">HAP2</shortName>
    </recommendedName>
    <alternativeName>
        <fullName evidence="5">Flagellar cap protein</fullName>
    </alternativeName>
</protein>
<comment type="similarity">
    <text evidence="1 5">Belongs to the FliD family.</text>
</comment>
<dbReference type="GO" id="GO:0009421">
    <property type="term" value="C:bacterial-type flagellum filament cap"/>
    <property type="evidence" value="ECO:0007669"/>
    <property type="project" value="InterPro"/>
</dbReference>
<keyword evidence="3" id="KW-0175">Coiled coil</keyword>
<dbReference type="PANTHER" id="PTHR30288">
    <property type="entry name" value="FLAGELLAR CAP/ASSEMBLY PROTEIN FLID"/>
    <property type="match status" value="1"/>
</dbReference>
<dbReference type="RefSeq" id="WP_131178523.1">
    <property type="nucleotide sequence ID" value="NZ_QJUI01000002.1"/>
</dbReference>
<evidence type="ECO:0000313" key="8">
    <source>
        <dbReference type="EMBL" id="TBU83377.1"/>
    </source>
</evidence>
<evidence type="ECO:0000259" key="6">
    <source>
        <dbReference type="Pfam" id="PF02465"/>
    </source>
</evidence>
<dbReference type="GO" id="GO:0007155">
    <property type="term" value="P:cell adhesion"/>
    <property type="evidence" value="ECO:0007669"/>
    <property type="project" value="InterPro"/>
</dbReference>
<evidence type="ECO:0000259" key="7">
    <source>
        <dbReference type="Pfam" id="PF07195"/>
    </source>
</evidence>
<dbReference type="AlphaFoldDB" id="A0A4Q9QR29"/>
<keyword evidence="8" id="KW-0969">Cilium</keyword>
<proteinExistence type="inferred from homology"/>
<dbReference type="GO" id="GO:0009424">
    <property type="term" value="C:bacterial-type flagellum hook"/>
    <property type="evidence" value="ECO:0007669"/>
    <property type="project" value="UniProtKB-UniRule"/>
</dbReference>
<keyword evidence="4 5" id="KW-0975">Bacterial flagellum</keyword>
<dbReference type="Pfam" id="PF07195">
    <property type="entry name" value="FliD_C"/>
    <property type="match status" value="1"/>
</dbReference>
<dbReference type="OrthoDB" id="9810816at2"/>
<gene>
    <name evidence="8" type="ORF">DNK06_02795</name>
</gene>
<feature type="domain" description="Flagellar hook-associated protein 2 N-terminal" evidence="6">
    <location>
        <begin position="11"/>
        <end position="108"/>
    </location>
</feature>
<dbReference type="InterPro" id="IPR040026">
    <property type="entry name" value="FliD"/>
</dbReference>
<accession>A0A4Q9QR29</accession>
<dbReference type="EMBL" id="QJUI01000002">
    <property type="protein sequence ID" value="TBU83377.1"/>
    <property type="molecule type" value="Genomic_DNA"/>
</dbReference>
<name>A0A4Q9QR29_9GAMM</name>
<dbReference type="Pfam" id="PF02465">
    <property type="entry name" value="FliD_N"/>
    <property type="match status" value="1"/>
</dbReference>
<comment type="function">
    <text evidence="5">Required for morphogenesis and for the elongation of the flagellar filament by facilitating polymerization of the flagellin monomers at the tip of growing filament. Forms a capping structure, which prevents flagellin subunits (transported through the central channel of the flagellum) from leaking out without polymerization at the distal end.</text>
</comment>
<comment type="subunit">
    <text evidence="2 5">Homopentamer.</text>
</comment>
<dbReference type="InterPro" id="IPR003481">
    <property type="entry name" value="FliD_N"/>
</dbReference>
<organism evidence="8 9">
    <name type="scientific">Phytopseudomonas daroniae</name>
    <dbReference type="NCBI Taxonomy" id="2487519"/>
    <lineage>
        <taxon>Bacteria</taxon>
        <taxon>Pseudomonadati</taxon>
        <taxon>Pseudomonadota</taxon>
        <taxon>Gammaproteobacteria</taxon>
        <taxon>Pseudomonadales</taxon>
        <taxon>Pseudomonadaceae</taxon>
        <taxon>Phytopseudomonas</taxon>
    </lineage>
</organism>
<keyword evidence="5" id="KW-0964">Secreted</keyword>
<evidence type="ECO:0000256" key="1">
    <source>
        <dbReference type="ARBA" id="ARBA00009764"/>
    </source>
</evidence>
<evidence type="ECO:0000256" key="3">
    <source>
        <dbReference type="ARBA" id="ARBA00023054"/>
    </source>
</evidence>
<comment type="caution">
    <text evidence="8">The sequence shown here is derived from an EMBL/GenBank/DDBJ whole genome shotgun (WGS) entry which is preliminary data.</text>
</comment>
<dbReference type="GO" id="GO:0071973">
    <property type="term" value="P:bacterial-type flagellum-dependent cell motility"/>
    <property type="evidence" value="ECO:0007669"/>
    <property type="project" value="TreeGrafter"/>
</dbReference>
<dbReference type="Proteomes" id="UP000292302">
    <property type="component" value="Unassembled WGS sequence"/>
</dbReference>
<evidence type="ECO:0000256" key="4">
    <source>
        <dbReference type="ARBA" id="ARBA00023143"/>
    </source>
</evidence>
<keyword evidence="8" id="KW-0282">Flagellum</keyword>
<sequence length="470" mass="47537">MAISSIVGLGSGLDITAIVEATVAAEKAPKQAQIDRQTSKATTSLTAIGTLKAALENFEASMTALKSSSTSFAGLAAKSSLESVATVKTASGAVTGSYALEVESLAKGSRVASATLAGGASTQFASGGTLKIEVGTTAYNLSVSAGASLTDIRDSINSQLTATSGISANIVTDANGSRLVLSSETTGAGTDIYVTGSGDLAQLNVNVDEDGAHALTKQSGSAAGYITEAADAVFILDGLEMTSKSNTVSALSGLSITLAGTGSTTLSVTANTDGIKESIESFVSAYNTLMTVSNALTSVSTTTDEDGNAITEAGALLGDATMRSLMSSLRNALVEPASGGGSLSILAQLGVTTNKDGTLAIDDAKLSSGIEQNYDQISSFFTGSDGLFSRMSAVNTTYIASGGILATRTDALEATKKDLETQQAALDTRVAKLETNLYSKYNNMDVLVAQLTATSNSVLATLEALNNKDR</sequence>
<evidence type="ECO:0000313" key="9">
    <source>
        <dbReference type="Proteomes" id="UP000292302"/>
    </source>
</evidence>
<dbReference type="GO" id="GO:0005576">
    <property type="term" value="C:extracellular region"/>
    <property type="evidence" value="ECO:0007669"/>
    <property type="project" value="UniProtKB-SubCell"/>
</dbReference>
<feature type="domain" description="Flagellar hook-associated protein 2 C-terminal" evidence="7">
    <location>
        <begin position="229"/>
        <end position="452"/>
    </location>
</feature>
<dbReference type="PANTHER" id="PTHR30288:SF0">
    <property type="entry name" value="FLAGELLAR HOOK-ASSOCIATED PROTEIN 2"/>
    <property type="match status" value="1"/>
</dbReference>
<keyword evidence="8" id="KW-0966">Cell projection</keyword>
<evidence type="ECO:0000256" key="5">
    <source>
        <dbReference type="RuleBase" id="RU362066"/>
    </source>
</evidence>
<comment type="subcellular location">
    <subcellularLocation>
        <location evidence="5">Secreted</location>
    </subcellularLocation>
    <subcellularLocation>
        <location evidence="5">Bacterial flagellum</location>
    </subcellularLocation>
</comment>
<reference evidence="8 9" key="1">
    <citation type="submission" date="2018-06" db="EMBL/GenBank/DDBJ databases">
        <title>Three novel Pseudomonas species isolated from symptomatic oak.</title>
        <authorList>
            <person name="Bueno-Gonzalez V."/>
            <person name="Brady C."/>
        </authorList>
    </citation>
    <scope>NUCLEOTIDE SEQUENCE [LARGE SCALE GENOMIC DNA]</scope>
    <source>
        <strain evidence="8 9">P9A</strain>
    </source>
</reference>
<evidence type="ECO:0000256" key="2">
    <source>
        <dbReference type="ARBA" id="ARBA00011255"/>
    </source>
</evidence>